<evidence type="ECO:0000313" key="2">
    <source>
        <dbReference type="Proteomes" id="UP000231279"/>
    </source>
</evidence>
<dbReference type="PANTHER" id="PTHR21725">
    <property type="entry name" value="E3 UBIQUITIN-PROTEIN LIGASE UBR4"/>
    <property type="match status" value="1"/>
</dbReference>
<accession>A0A2G9HJ53</accession>
<protein>
    <submittedName>
        <fullName evidence="1">Uncharacterized protein</fullName>
    </submittedName>
</protein>
<dbReference type="EMBL" id="NKXS01001647">
    <property type="protein sequence ID" value="PIN17562.1"/>
    <property type="molecule type" value="Genomic_DNA"/>
</dbReference>
<reference evidence="2" key="1">
    <citation type="journal article" date="2018" name="Gigascience">
        <title>Genome assembly of the Pink Ipe (Handroanthus impetiginosus, Bignoniaceae), a highly valued, ecologically keystone Neotropical timber forest tree.</title>
        <authorList>
            <person name="Silva-Junior O.B."/>
            <person name="Grattapaglia D."/>
            <person name="Novaes E."/>
            <person name="Collevatti R.G."/>
        </authorList>
    </citation>
    <scope>NUCLEOTIDE SEQUENCE [LARGE SCALE GENOMIC DNA]</scope>
    <source>
        <strain evidence="2">cv. UFG-1</strain>
    </source>
</reference>
<dbReference type="GO" id="GO:0005829">
    <property type="term" value="C:cytosol"/>
    <property type="evidence" value="ECO:0007669"/>
    <property type="project" value="TreeGrafter"/>
</dbReference>
<dbReference type="STRING" id="429701.A0A2G9HJ53"/>
<keyword evidence="2" id="KW-1185">Reference proteome</keyword>
<name>A0A2G9HJ53_9LAMI</name>
<dbReference type="GO" id="GO:0009506">
    <property type="term" value="C:plasmodesma"/>
    <property type="evidence" value="ECO:0007669"/>
    <property type="project" value="TreeGrafter"/>
</dbReference>
<dbReference type="InterPro" id="IPR045189">
    <property type="entry name" value="UBR4-like"/>
</dbReference>
<evidence type="ECO:0000313" key="1">
    <source>
        <dbReference type="EMBL" id="PIN17562.1"/>
    </source>
</evidence>
<sequence length="1393" mass="153732">MAEEIAALVVALSSDDFSEKLRSDASASVLRLGFQKLYSILRQSVKPVDFDNGGDDGKTGSQLGLEVWDQARVHALACVAIAVVKAVRSLSIEQVEPVAVAVAQQSIEFALCYLEKWIGKSDDSSLQNIILQLLELLLADGMHKELDLSQPCPTSVAMDLLPTVADKDGAVQWQEHAKCMLRGCMCSQEKETDDYLLMASISECLQGDTVNAVMGRQSFPSNADKLGTLCQHWATVHLRCIHRLILCCKELLEIPVSMDEKQACLNLRRRLSACVRIFKLLGSLTKDNSFVSDNLLLQSAASFIDVLPSLYGTGVEFTNSNTVVESSFESLAVHLLEEFLQIMQSAYCKNYAFCNIQASAAASILQNLDSDVWRSNKSGIGHKFPLACSPRVVIFVLKLVSDIKDQEHHIFELDNLAAGRINSPTELDSPSCHVCGGEVLLLKKYTVEELFGIMFPSSAQWLDNLIHLVLVLHSEGVRLRPILERSCSRGTKTSATSEAETIVCHEDEALFGDLFSEGNRSVASADGCEQSNAGAGSISCFSNMAFQAATELLNFLKICVFSPQWHPQIHQDALKKLNGSHIDIFLSILNCQGCYPEDRTCDNSPTLHEERMVGQLHQVCFELLQKLVMLRAFSVSLEESIVDNILIVKDGAHIYNDQTLALLAHILVCRVGSNGSSLRSKIYQMFVKFIHQKAKTVCSMCPGVKEIVDTLPSLFHMEILLIAFHFSSEEEKAVLANEILSSLKTIDVPSAGSDSIQLSCWGLLISRLVLVLRHMIYHPRACPSLLLLDFRTRLREAPAPRIPNATKYLSSWPAIALEDMISSTDTPANINLLNQLIDITPLPASLCGDYPACDCLGLNWEGVCASFSEILGYWNGKNAANTDDLIIERYLFVLCWDVPVEGSSSELQRSATSEAETIVCHEDEALFGDLFSEGNRSVASADGCEQSNAGAGSISCFSNMAFQAATELLNFLKICVFSPQWHPQIHQDALKKLNGSHIDIFLSILNCQGCYPEDRTCDNSPTLHEERMVGQLHQVCFELLQKLVMLRAFSVSLEESIVDNILIVKDGAHIYNDQTLALLAHILVCRVGSNGSSLRSKIYQMFVKFIHQKAKTVCSMCPGVKEIVDTLPSLFHMEILLIAFHFSSEEEKAVLANEILSSLKTIDVPSAGSDSIQLSCWGLLISRLVLVLRHMIYHPRACPSLLLLDFRTRLREAPAPRIPNATKYLSSWPAIALEDMISSTDTPANINLLNQLIDITPLPASLCGDYPACDCLGLNWEGVCASFSEILGYWNGKNAANTDDLIIERYLFVLCWDVPVEGSSSELQRVLSSGLQLPDILNMKNFIYISHSILGQRVTSKDCTGIPELLLNLLQNLHGSLMCEDVGKLGWNFLRSG</sequence>
<dbReference type="GO" id="GO:0009926">
    <property type="term" value="P:auxin polar transport"/>
    <property type="evidence" value="ECO:0007669"/>
    <property type="project" value="TreeGrafter"/>
</dbReference>
<gene>
    <name evidence="1" type="ORF">CDL12_09775</name>
</gene>
<dbReference type="Proteomes" id="UP000231279">
    <property type="component" value="Unassembled WGS sequence"/>
</dbReference>
<organism evidence="1 2">
    <name type="scientific">Handroanthus impetiginosus</name>
    <dbReference type="NCBI Taxonomy" id="429701"/>
    <lineage>
        <taxon>Eukaryota</taxon>
        <taxon>Viridiplantae</taxon>
        <taxon>Streptophyta</taxon>
        <taxon>Embryophyta</taxon>
        <taxon>Tracheophyta</taxon>
        <taxon>Spermatophyta</taxon>
        <taxon>Magnoliopsida</taxon>
        <taxon>eudicotyledons</taxon>
        <taxon>Gunneridae</taxon>
        <taxon>Pentapetalae</taxon>
        <taxon>asterids</taxon>
        <taxon>lamiids</taxon>
        <taxon>Lamiales</taxon>
        <taxon>Bignoniaceae</taxon>
        <taxon>Crescentiina</taxon>
        <taxon>Tabebuia alliance</taxon>
        <taxon>Handroanthus</taxon>
    </lineage>
</organism>
<comment type="caution">
    <text evidence="1">The sequence shown here is derived from an EMBL/GenBank/DDBJ whole genome shotgun (WGS) entry which is preliminary data.</text>
</comment>
<dbReference type="PANTHER" id="PTHR21725:SF1">
    <property type="entry name" value="E3 UBIQUITIN-PROTEIN LIGASE UBR4"/>
    <property type="match status" value="1"/>
</dbReference>
<proteinExistence type="predicted"/>
<dbReference type="OrthoDB" id="1411744at2759"/>